<dbReference type="RefSeq" id="WP_119322368.1">
    <property type="nucleotide sequence ID" value="NZ_AP025739.1"/>
</dbReference>
<comment type="function">
    <text evidence="9">Involved in protein export. Participates in an early event of protein translocation.</text>
</comment>
<keyword evidence="6 9" id="KW-1133">Transmembrane helix</keyword>
<evidence type="ECO:0000256" key="4">
    <source>
        <dbReference type="ARBA" id="ARBA00022692"/>
    </source>
</evidence>
<dbReference type="GO" id="GO:0005886">
    <property type="term" value="C:plasma membrane"/>
    <property type="evidence" value="ECO:0007669"/>
    <property type="project" value="UniProtKB-SubCell"/>
</dbReference>
<feature type="transmembrane region" description="Helical" evidence="9">
    <location>
        <begin position="57"/>
        <end position="76"/>
    </location>
</feature>
<dbReference type="NCBIfam" id="TIGR00810">
    <property type="entry name" value="secG"/>
    <property type="match status" value="1"/>
</dbReference>
<evidence type="ECO:0000256" key="2">
    <source>
        <dbReference type="ARBA" id="ARBA00008445"/>
    </source>
</evidence>
<dbReference type="GO" id="GO:0009306">
    <property type="term" value="P:protein secretion"/>
    <property type="evidence" value="ECO:0007669"/>
    <property type="project" value="UniProtKB-UniRule"/>
</dbReference>
<evidence type="ECO:0000256" key="3">
    <source>
        <dbReference type="ARBA" id="ARBA00022448"/>
    </source>
</evidence>
<evidence type="ECO:0000256" key="5">
    <source>
        <dbReference type="ARBA" id="ARBA00022927"/>
    </source>
</evidence>
<feature type="transmembrane region" description="Helical" evidence="9">
    <location>
        <begin position="6"/>
        <end position="24"/>
    </location>
</feature>
<dbReference type="Pfam" id="PF03840">
    <property type="entry name" value="SecG"/>
    <property type="match status" value="1"/>
</dbReference>
<evidence type="ECO:0000256" key="1">
    <source>
        <dbReference type="ARBA" id="ARBA00004141"/>
    </source>
</evidence>
<comment type="subcellular location">
    <subcellularLocation>
        <location evidence="9">Cell membrane</location>
        <topology evidence="9">Multi-pass membrane protein</topology>
    </subcellularLocation>
    <subcellularLocation>
        <location evidence="1">Membrane</location>
        <topology evidence="1">Multi-pass membrane protein</topology>
    </subcellularLocation>
</comment>
<dbReference type="EMBL" id="AP025739">
    <property type="protein sequence ID" value="BDI31344.1"/>
    <property type="molecule type" value="Genomic_DNA"/>
</dbReference>
<protein>
    <recommendedName>
        <fullName evidence="9">Protein-export membrane protein SecG</fullName>
    </recommendedName>
</protein>
<keyword evidence="5 9" id="KW-0653">Protein transport</keyword>
<dbReference type="GO" id="GO:0015450">
    <property type="term" value="F:protein-transporting ATPase activity"/>
    <property type="evidence" value="ECO:0007669"/>
    <property type="project" value="UniProtKB-UniRule"/>
</dbReference>
<keyword evidence="8 9" id="KW-0472">Membrane</keyword>
<reference evidence="10 11" key="1">
    <citation type="journal article" date="2019" name="Int. J. Syst. Evol. Microbiol.">
        <title>Capsulimonas corticalis gen. nov., sp. nov., an aerobic capsulated bacterium, of a novel bacterial order, Capsulimonadales ord. nov., of the class Armatimonadia of the phylum Armatimonadetes.</title>
        <authorList>
            <person name="Li J."/>
            <person name="Kudo C."/>
            <person name="Tonouchi A."/>
        </authorList>
    </citation>
    <scope>NUCLEOTIDE SEQUENCE [LARGE SCALE GENOMIC DNA]</scope>
    <source>
        <strain evidence="10 11">AX-7</strain>
    </source>
</reference>
<keyword evidence="4 9" id="KW-0812">Transmembrane</keyword>
<proteinExistence type="inferred from homology"/>
<keyword evidence="11" id="KW-1185">Reference proteome</keyword>
<dbReference type="Proteomes" id="UP000287394">
    <property type="component" value="Chromosome"/>
</dbReference>
<dbReference type="AlphaFoldDB" id="A0A402CYJ2"/>
<evidence type="ECO:0000256" key="9">
    <source>
        <dbReference type="RuleBase" id="RU365087"/>
    </source>
</evidence>
<gene>
    <name evidence="10" type="ORF">CCAX7_33950</name>
</gene>
<accession>A0A402CYJ2</accession>
<keyword evidence="3 9" id="KW-0813">Transport</keyword>
<name>A0A402CYJ2_9BACT</name>
<evidence type="ECO:0000256" key="7">
    <source>
        <dbReference type="ARBA" id="ARBA00023010"/>
    </source>
</evidence>
<evidence type="ECO:0000256" key="6">
    <source>
        <dbReference type="ARBA" id="ARBA00022989"/>
    </source>
</evidence>
<evidence type="ECO:0000313" key="11">
    <source>
        <dbReference type="Proteomes" id="UP000287394"/>
    </source>
</evidence>
<keyword evidence="9" id="KW-1003">Cell membrane</keyword>
<sequence length="77" mass="8556">MEVVKIILLVIQGLISVAFVFLVATQTSKNEGFGTIGVQTPANFKGMPGYEERMQQYTRNLGIAWFAVALLVAFVYR</sequence>
<evidence type="ECO:0000313" key="10">
    <source>
        <dbReference type="EMBL" id="BDI31344.1"/>
    </source>
</evidence>
<comment type="similarity">
    <text evidence="2 9">Belongs to the SecG family.</text>
</comment>
<keyword evidence="7 9" id="KW-0811">Translocation</keyword>
<dbReference type="InterPro" id="IPR004692">
    <property type="entry name" value="SecG"/>
</dbReference>
<organism evidence="10 11">
    <name type="scientific">Capsulimonas corticalis</name>
    <dbReference type="NCBI Taxonomy" id="2219043"/>
    <lineage>
        <taxon>Bacteria</taxon>
        <taxon>Bacillati</taxon>
        <taxon>Armatimonadota</taxon>
        <taxon>Armatimonadia</taxon>
        <taxon>Capsulimonadales</taxon>
        <taxon>Capsulimonadaceae</taxon>
        <taxon>Capsulimonas</taxon>
    </lineage>
</organism>
<dbReference type="KEGG" id="ccot:CCAX7_33950"/>
<evidence type="ECO:0000256" key="8">
    <source>
        <dbReference type="ARBA" id="ARBA00023136"/>
    </source>
</evidence>